<dbReference type="SUPFAM" id="SSF55874">
    <property type="entry name" value="ATPase domain of HSP90 chaperone/DNA topoisomerase II/histidine kinase"/>
    <property type="match status" value="1"/>
</dbReference>
<keyword evidence="1" id="KW-0418">Kinase</keyword>
<dbReference type="PANTHER" id="PTHR35526:SF3">
    <property type="entry name" value="ANTI-SIGMA-F FACTOR RSBW"/>
    <property type="match status" value="1"/>
</dbReference>
<feature type="domain" description="Histidine kinase/HSP90-like ATPase" evidence="2">
    <location>
        <begin position="2"/>
        <end position="100"/>
    </location>
</feature>
<dbReference type="Gene3D" id="3.30.565.10">
    <property type="entry name" value="Histidine kinase-like ATPase, C-terminal domain"/>
    <property type="match status" value="1"/>
</dbReference>
<evidence type="ECO:0000313" key="4">
    <source>
        <dbReference type="Proteomes" id="UP001224661"/>
    </source>
</evidence>
<keyword evidence="1" id="KW-0723">Serine/threonine-protein kinase</keyword>
<evidence type="ECO:0000313" key="3">
    <source>
        <dbReference type="EMBL" id="MDI3389081.1"/>
    </source>
</evidence>
<dbReference type="GO" id="GO:0005524">
    <property type="term" value="F:ATP binding"/>
    <property type="evidence" value="ECO:0007669"/>
    <property type="project" value="UniProtKB-KW"/>
</dbReference>
<protein>
    <submittedName>
        <fullName evidence="3">ATP-binding protein</fullName>
    </submittedName>
</protein>
<dbReference type="Pfam" id="PF13581">
    <property type="entry name" value="HATPase_c_2"/>
    <property type="match status" value="1"/>
</dbReference>
<organism evidence="3 4">
    <name type="scientific">Streptomyces solicavernae</name>
    <dbReference type="NCBI Taxonomy" id="3043614"/>
    <lineage>
        <taxon>Bacteria</taxon>
        <taxon>Bacillati</taxon>
        <taxon>Actinomycetota</taxon>
        <taxon>Actinomycetes</taxon>
        <taxon>Kitasatosporales</taxon>
        <taxon>Streptomycetaceae</taxon>
        <taxon>Streptomyces</taxon>
    </lineage>
</organism>
<evidence type="ECO:0000256" key="1">
    <source>
        <dbReference type="ARBA" id="ARBA00022527"/>
    </source>
</evidence>
<gene>
    <name evidence="3" type="ORF">QIS99_23210</name>
</gene>
<proteinExistence type="predicted"/>
<dbReference type="CDD" id="cd16936">
    <property type="entry name" value="HATPase_RsbW-like"/>
    <property type="match status" value="1"/>
</dbReference>
<keyword evidence="3" id="KW-0067">ATP-binding</keyword>
<dbReference type="PANTHER" id="PTHR35526">
    <property type="entry name" value="ANTI-SIGMA-F FACTOR RSBW-RELATED"/>
    <property type="match status" value="1"/>
</dbReference>
<accession>A0ABT6RZJ9</accession>
<name>A0ABT6RZJ9_9ACTN</name>
<dbReference type="InterPro" id="IPR036890">
    <property type="entry name" value="HATPase_C_sf"/>
</dbReference>
<dbReference type="Proteomes" id="UP001224661">
    <property type="component" value="Unassembled WGS sequence"/>
</dbReference>
<keyword evidence="4" id="KW-1185">Reference proteome</keyword>
<evidence type="ECO:0000259" key="2">
    <source>
        <dbReference type="Pfam" id="PF13581"/>
    </source>
</evidence>
<dbReference type="InterPro" id="IPR003594">
    <property type="entry name" value="HATPase_dom"/>
</dbReference>
<keyword evidence="1" id="KW-0808">Transferase</keyword>
<keyword evidence="3" id="KW-0547">Nucleotide-binding</keyword>
<sequence length="122" mass="13524">MPSKPQSASAARKFVRRYLAYADPGASEDHVYAVTVVMSELVTNAVRYGTEPGDSVRITIDVTARRTRVEVHDAVRRYPRPRPESRTRERGRGLVVLNALCPGAWGVTDRPFGKAVWAEVTA</sequence>
<reference evidence="3 4" key="1">
    <citation type="submission" date="2023-05" db="EMBL/GenBank/DDBJ databases">
        <title>Draft genome sequence of Streptomyces sp. B-S-A8 isolated from a cave soil in Thailand.</title>
        <authorList>
            <person name="Chamroensaksri N."/>
            <person name="Muangham S."/>
        </authorList>
    </citation>
    <scope>NUCLEOTIDE SEQUENCE [LARGE SCALE GENOMIC DNA]</scope>
    <source>
        <strain evidence="3 4">B-S-A8</strain>
    </source>
</reference>
<dbReference type="InterPro" id="IPR050267">
    <property type="entry name" value="Anti-sigma-factor_SerPK"/>
</dbReference>
<comment type="caution">
    <text evidence="3">The sequence shown here is derived from an EMBL/GenBank/DDBJ whole genome shotgun (WGS) entry which is preliminary data.</text>
</comment>
<dbReference type="EMBL" id="JASCIR010000023">
    <property type="protein sequence ID" value="MDI3389081.1"/>
    <property type="molecule type" value="Genomic_DNA"/>
</dbReference>